<accession>A0A843U229</accession>
<reference evidence="1" key="1">
    <citation type="submission" date="2017-07" db="EMBL/GenBank/DDBJ databases">
        <title>Taro Niue Genome Assembly and Annotation.</title>
        <authorList>
            <person name="Atibalentja N."/>
            <person name="Keating K."/>
            <person name="Fields C.J."/>
        </authorList>
    </citation>
    <scope>NUCLEOTIDE SEQUENCE</scope>
    <source>
        <strain evidence="1">Niue_2</strain>
        <tissue evidence="1">Leaf</tissue>
    </source>
</reference>
<protein>
    <submittedName>
        <fullName evidence="1">Uncharacterized protein</fullName>
    </submittedName>
</protein>
<dbReference type="AlphaFoldDB" id="A0A843U229"/>
<gene>
    <name evidence="1" type="ORF">Taro_009853</name>
</gene>
<organism evidence="1 2">
    <name type="scientific">Colocasia esculenta</name>
    <name type="common">Wild taro</name>
    <name type="synonym">Arum esculentum</name>
    <dbReference type="NCBI Taxonomy" id="4460"/>
    <lineage>
        <taxon>Eukaryota</taxon>
        <taxon>Viridiplantae</taxon>
        <taxon>Streptophyta</taxon>
        <taxon>Embryophyta</taxon>
        <taxon>Tracheophyta</taxon>
        <taxon>Spermatophyta</taxon>
        <taxon>Magnoliopsida</taxon>
        <taxon>Liliopsida</taxon>
        <taxon>Araceae</taxon>
        <taxon>Aroideae</taxon>
        <taxon>Colocasieae</taxon>
        <taxon>Colocasia</taxon>
    </lineage>
</organism>
<dbReference type="EMBL" id="NMUH01000350">
    <property type="protein sequence ID" value="MQL77445.1"/>
    <property type="molecule type" value="Genomic_DNA"/>
</dbReference>
<name>A0A843U229_COLES</name>
<dbReference type="Proteomes" id="UP000652761">
    <property type="component" value="Unassembled WGS sequence"/>
</dbReference>
<evidence type="ECO:0000313" key="1">
    <source>
        <dbReference type="EMBL" id="MQL77445.1"/>
    </source>
</evidence>
<evidence type="ECO:0000313" key="2">
    <source>
        <dbReference type="Proteomes" id="UP000652761"/>
    </source>
</evidence>
<comment type="caution">
    <text evidence="1">The sequence shown here is derived from an EMBL/GenBank/DDBJ whole genome shotgun (WGS) entry which is preliminary data.</text>
</comment>
<proteinExistence type="predicted"/>
<keyword evidence="2" id="KW-1185">Reference proteome</keyword>
<sequence>MKQPFDAKTDIGDAHVPGSLHLSTDALRNRKPELCPGLTVCICRQVHFICRQMHSEMQT</sequence>